<reference evidence="3" key="2">
    <citation type="submission" date="2015-01" db="EMBL/GenBank/DDBJ databases">
        <title>Evolutionary Origins and Diversification of the Mycorrhizal Mutualists.</title>
        <authorList>
            <consortium name="DOE Joint Genome Institute"/>
            <consortium name="Mycorrhizal Genomics Consortium"/>
            <person name="Kohler A."/>
            <person name="Kuo A."/>
            <person name="Nagy L.G."/>
            <person name="Floudas D."/>
            <person name="Copeland A."/>
            <person name="Barry K.W."/>
            <person name="Cichocki N."/>
            <person name="Veneault-Fourrey C."/>
            <person name="LaButti K."/>
            <person name="Lindquist E.A."/>
            <person name="Lipzen A."/>
            <person name="Lundell T."/>
            <person name="Morin E."/>
            <person name="Murat C."/>
            <person name="Riley R."/>
            <person name="Ohm R."/>
            <person name="Sun H."/>
            <person name="Tunlid A."/>
            <person name="Henrissat B."/>
            <person name="Grigoriev I.V."/>
            <person name="Hibbett D.S."/>
            <person name="Martin F."/>
        </authorList>
    </citation>
    <scope>NUCLEOTIDE SEQUENCE [LARGE SCALE GENOMIC DNA]</scope>
    <source>
        <strain evidence="3">h7</strain>
    </source>
</reference>
<dbReference type="EMBL" id="KN831771">
    <property type="protein sequence ID" value="KIM45831.1"/>
    <property type="molecule type" value="Genomic_DNA"/>
</dbReference>
<keyword evidence="1" id="KW-1133">Transmembrane helix</keyword>
<keyword evidence="1" id="KW-0812">Transmembrane</keyword>
<feature type="transmembrane region" description="Helical" evidence="1">
    <location>
        <begin position="20"/>
        <end position="37"/>
    </location>
</feature>
<dbReference type="STRING" id="686832.A0A0C3CPP5"/>
<organism evidence="2 3">
    <name type="scientific">Hebeloma cylindrosporum</name>
    <dbReference type="NCBI Taxonomy" id="76867"/>
    <lineage>
        <taxon>Eukaryota</taxon>
        <taxon>Fungi</taxon>
        <taxon>Dikarya</taxon>
        <taxon>Basidiomycota</taxon>
        <taxon>Agaricomycotina</taxon>
        <taxon>Agaricomycetes</taxon>
        <taxon>Agaricomycetidae</taxon>
        <taxon>Agaricales</taxon>
        <taxon>Agaricineae</taxon>
        <taxon>Hymenogastraceae</taxon>
        <taxon>Hebeloma</taxon>
    </lineage>
</organism>
<gene>
    <name evidence="2" type="ORF">M413DRAFT_64360</name>
</gene>
<dbReference type="PANTHER" id="PTHR37852:SF1">
    <property type="entry name" value="HIG1 DOMAIN-CONTAINING PROTEIN"/>
    <property type="match status" value="1"/>
</dbReference>
<protein>
    <recommendedName>
        <fullName evidence="4">Mitochondrial import inner membrane translocase subunit TIM22</fullName>
    </recommendedName>
</protein>
<proteinExistence type="predicted"/>
<keyword evidence="3" id="KW-1185">Reference proteome</keyword>
<dbReference type="HOGENOM" id="CLU_085417_1_0_1"/>
<keyword evidence="1" id="KW-0472">Membrane</keyword>
<evidence type="ECO:0000313" key="3">
    <source>
        <dbReference type="Proteomes" id="UP000053424"/>
    </source>
</evidence>
<name>A0A0C3CPP5_HEBCY</name>
<sequence length="137" mass="14828">MSTESKNEDGAIRLNIPPRLMVVPATAFIVGSAIGMVRGGREASLRFLAENAHRPPTTVQGWYFYKKTKNYKVMWGALKGAGRESVKVTALAAGYVAVEEGFERVGWSPGKHVGAAVGTAVVFCALCEWNECVVEHD</sequence>
<dbReference type="AlphaFoldDB" id="A0A0C3CPP5"/>
<evidence type="ECO:0008006" key="4">
    <source>
        <dbReference type="Google" id="ProtNLM"/>
    </source>
</evidence>
<evidence type="ECO:0000256" key="1">
    <source>
        <dbReference type="SAM" id="Phobius"/>
    </source>
</evidence>
<accession>A0A0C3CPP5</accession>
<dbReference type="OrthoDB" id="5584028at2759"/>
<evidence type="ECO:0000313" key="2">
    <source>
        <dbReference type="EMBL" id="KIM45831.1"/>
    </source>
</evidence>
<dbReference type="PANTHER" id="PTHR37852">
    <property type="entry name" value="YALI0B21208P"/>
    <property type="match status" value="1"/>
</dbReference>
<dbReference type="Proteomes" id="UP000053424">
    <property type="component" value="Unassembled WGS sequence"/>
</dbReference>
<reference evidence="2 3" key="1">
    <citation type="submission" date="2014-04" db="EMBL/GenBank/DDBJ databases">
        <authorList>
            <consortium name="DOE Joint Genome Institute"/>
            <person name="Kuo A."/>
            <person name="Gay G."/>
            <person name="Dore J."/>
            <person name="Kohler A."/>
            <person name="Nagy L.G."/>
            <person name="Floudas D."/>
            <person name="Copeland A."/>
            <person name="Barry K.W."/>
            <person name="Cichocki N."/>
            <person name="Veneault-Fourrey C."/>
            <person name="LaButti K."/>
            <person name="Lindquist E.A."/>
            <person name="Lipzen A."/>
            <person name="Lundell T."/>
            <person name="Morin E."/>
            <person name="Murat C."/>
            <person name="Sun H."/>
            <person name="Tunlid A."/>
            <person name="Henrissat B."/>
            <person name="Grigoriev I.V."/>
            <person name="Hibbett D.S."/>
            <person name="Martin F."/>
            <person name="Nordberg H.P."/>
            <person name="Cantor M.N."/>
            <person name="Hua S.X."/>
        </authorList>
    </citation>
    <scope>NUCLEOTIDE SEQUENCE [LARGE SCALE GENOMIC DNA]</scope>
    <source>
        <strain evidence="3">h7</strain>
    </source>
</reference>